<evidence type="ECO:0000256" key="3">
    <source>
        <dbReference type="ARBA" id="ARBA00023054"/>
    </source>
</evidence>
<dbReference type="GO" id="GO:0005829">
    <property type="term" value="C:cytosol"/>
    <property type="evidence" value="ECO:0007669"/>
    <property type="project" value="GOC"/>
</dbReference>
<feature type="domain" description="Vacuolar protein sorting-associated protein 54 N-terminal" evidence="5">
    <location>
        <begin position="92"/>
        <end position="376"/>
    </location>
</feature>
<protein>
    <recommendedName>
        <fullName evidence="8">Coiled-coil domain-containing protein 132</fullName>
    </recommendedName>
</protein>
<evidence type="ECO:0008006" key="8">
    <source>
        <dbReference type="Google" id="ProtNLM"/>
    </source>
</evidence>
<proteinExistence type="predicted"/>
<keyword evidence="1" id="KW-0813">Transport</keyword>
<dbReference type="AlphaFoldDB" id="A0A151WX31"/>
<dbReference type="InterPro" id="IPR019514">
    <property type="entry name" value="Syndetin_C"/>
</dbReference>
<evidence type="ECO:0000313" key="7">
    <source>
        <dbReference type="Proteomes" id="UP000075809"/>
    </source>
</evidence>
<sequence length="995" mass="113810">MQSDIMEDLKIKFFGLINKQASPFTYTPSEYHNTPSISAASFVALLENATKVPLMGLNPDLLNPPDLQKCEDLCSEADQSTESEPIPDQDVLDSIEDVYFNTDGSFDSSRYELNKLPTILQPKEIEKCYKKLKQQHQVVSKKVLQLILQKQSVCKAEFDKILLLQGQLEAVLEICKIGRTDLQLAEKQFTKASLGILANYQRRQVIQELLNSLNTIKTLQCTGDRLQELLNEGNYPGAISLLLECQSAAQTYKHFHCIAELNTNLQNILDQAERTLDNTLSKMCTEFDVAVYSSIQEAYLLLGKTQSAMDQLHMHFTAAIHNTAFAVIYRYAGGDVKRQYKQLCQAVPRETCIACLTELCKSLWTILNSYHLIVNWHNVQEDKVECKSDIKDLEATLSKQYVKHKLENGMVRVWHDVEMKISIYLMNTDLTNTKFEQFVQVLGIVNRLMEIGEDLCGFKSENLQESIKKQSLSYFSHYHASRLDELKMFLENDGWELCPVKSNFMATQLLEFRSLKPSLNNCKTWNSLDSSTLSDSDNSTGVDLQKYLEGGLSPFTIGLDDTMDEDILMNDDLEQPAYFSDESDEDIPDELKHEYVDEPDHTKVKKKCKLKQSGPMVTNTTLSILRVCGKYLQMSKLLRSIAVTVIQSMIQFFELCFYTVHLFFTSDLQINSDSLYSPKLKLSLARIRETLIISENDTMEENGNVNYDKVRQPQLSSIVNLSQPEKLHGLTERIVAVESLIFLGQQYEGLKPYLEHLIANSPQRGFLHQFYMQTIASAADLRKPVYMAVTSQAFDVANILNLMNKVNWEVTDVMSQHSNYIDALIQEVCTLNERLNTIGTYIPLNTNICNAVWENVAHLITHALVEGFSSAKKCSNGGRALMQLDFTQLKSKFEKVTSLRPMLHREYVELYIKAYYLPENSFEEWIKEHKVPIIFSLSQAFFYSLPTILAYKMCHYNLQEYSVKHLVGLISATCQNNKKTRQRLIALVEEQRPNR</sequence>
<accession>A0A151WX31</accession>
<gene>
    <name evidence="6" type="ORF">ALC60_08422</name>
</gene>
<dbReference type="Proteomes" id="UP000075809">
    <property type="component" value="Unassembled WGS sequence"/>
</dbReference>
<dbReference type="GO" id="GO:0042147">
    <property type="term" value="P:retrograde transport, endosome to Golgi"/>
    <property type="evidence" value="ECO:0007669"/>
    <property type="project" value="InterPro"/>
</dbReference>
<organism evidence="6 7">
    <name type="scientific">Mycetomoellerius zeteki</name>
    <dbReference type="NCBI Taxonomy" id="64791"/>
    <lineage>
        <taxon>Eukaryota</taxon>
        <taxon>Metazoa</taxon>
        <taxon>Ecdysozoa</taxon>
        <taxon>Arthropoda</taxon>
        <taxon>Hexapoda</taxon>
        <taxon>Insecta</taxon>
        <taxon>Pterygota</taxon>
        <taxon>Neoptera</taxon>
        <taxon>Endopterygota</taxon>
        <taxon>Hymenoptera</taxon>
        <taxon>Apocrita</taxon>
        <taxon>Aculeata</taxon>
        <taxon>Formicoidea</taxon>
        <taxon>Formicidae</taxon>
        <taxon>Myrmicinae</taxon>
        <taxon>Mycetomoellerius</taxon>
    </lineage>
</organism>
<dbReference type="GO" id="GO:0015031">
    <property type="term" value="P:protein transport"/>
    <property type="evidence" value="ECO:0007669"/>
    <property type="project" value="UniProtKB-KW"/>
</dbReference>
<dbReference type="Pfam" id="PF10474">
    <property type="entry name" value="Syndetin_C"/>
    <property type="match status" value="1"/>
</dbReference>
<evidence type="ECO:0000313" key="6">
    <source>
        <dbReference type="EMBL" id="KYQ52462.1"/>
    </source>
</evidence>
<reference evidence="6 7" key="1">
    <citation type="submission" date="2015-09" db="EMBL/GenBank/DDBJ databases">
        <title>Trachymyrmex zeteki WGS genome.</title>
        <authorList>
            <person name="Nygaard S."/>
            <person name="Hu H."/>
            <person name="Boomsma J."/>
            <person name="Zhang G."/>
        </authorList>
    </citation>
    <scope>NUCLEOTIDE SEQUENCE [LARGE SCALE GENOMIC DNA]</scope>
    <source>
        <strain evidence="6">Tzet28-1</strain>
        <tissue evidence="6">Whole body</tissue>
    </source>
</reference>
<dbReference type="GO" id="GO:0000149">
    <property type="term" value="F:SNARE binding"/>
    <property type="evidence" value="ECO:0007669"/>
    <property type="project" value="TreeGrafter"/>
</dbReference>
<dbReference type="STRING" id="64791.A0A151WX31"/>
<dbReference type="InterPro" id="IPR019515">
    <property type="entry name" value="VPS54_N"/>
</dbReference>
<keyword evidence="3" id="KW-0175">Coiled coil</keyword>
<keyword evidence="7" id="KW-1185">Reference proteome</keyword>
<evidence type="ECO:0000256" key="2">
    <source>
        <dbReference type="ARBA" id="ARBA00022927"/>
    </source>
</evidence>
<dbReference type="InterPro" id="IPR040047">
    <property type="entry name" value="VPS50"/>
</dbReference>
<dbReference type="EMBL" id="KQ982669">
    <property type="protein sequence ID" value="KYQ52462.1"/>
    <property type="molecule type" value="Genomic_DNA"/>
</dbReference>
<dbReference type="PANTHER" id="PTHR13258">
    <property type="entry name" value="SYNDETIN"/>
    <property type="match status" value="1"/>
</dbReference>
<keyword evidence="2" id="KW-0653">Protein transport</keyword>
<dbReference type="PANTHER" id="PTHR13258:SF0">
    <property type="entry name" value="SYNDETIN"/>
    <property type="match status" value="1"/>
</dbReference>
<evidence type="ECO:0000259" key="5">
    <source>
        <dbReference type="Pfam" id="PF10475"/>
    </source>
</evidence>
<feature type="domain" description="Syndetin C-terminal" evidence="4">
    <location>
        <begin position="727"/>
        <end position="930"/>
    </location>
</feature>
<evidence type="ECO:0000256" key="1">
    <source>
        <dbReference type="ARBA" id="ARBA00022448"/>
    </source>
</evidence>
<dbReference type="Pfam" id="PF10475">
    <property type="entry name" value="Vps54_N"/>
    <property type="match status" value="1"/>
</dbReference>
<evidence type="ECO:0000259" key="4">
    <source>
        <dbReference type="Pfam" id="PF10474"/>
    </source>
</evidence>
<dbReference type="GO" id="GO:0032456">
    <property type="term" value="P:endocytic recycling"/>
    <property type="evidence" value="ECO:0007669"/>
    <property type="project" value="InterPro"/>
</dbReference>
<dbReference type="GO" id="GO:1990745">
    <property type="term" value="C:EARP complex"/>
    <property type="evidence" value="ECO:0007669"/>
    <property type="project" value="InterPro"/>
</dbReference>
<name>A0A151WX31_9HYME</name>